<gene>
    <name evidence="1" type="ORF">CP911_26200</name>
</gene>
<evidence type="ECO:0000313" key="1">
    <source>
        <dbReference type="EMBL" id="PCM58671.1"/>
    </source>
</evidence>
<reference evidence="1 2" key="1">
    <citation type="submission" date="2017-09" db="EMBL/GenBank/DDBJ databases">
        <title>Mdr eskape-Ghana.</title>
        <authorList>
            <person name="Agyepong N."/>
            <person name="Janice J."/>
            <person name="Samuelsen O."/>
            <person name="Owusu-Ofori A."/>
            <person name="Sundsfjord A."/>
            <person name="Essack S."/>
            <person name="Pedersen T."/>
        </authorList>
    </citation>
    <scope>NUCLEOTIDE SEQUENCE [LARGE SCALE GENOMIC DNA]</scope>
    <source>
        <strain evidence="1 2">46</strain>
    </source>
</reference>
<comment type="caution">
    <text evidence="1">The sequence shown here is derived from an EMBL/GenBank/DDBJ whole genome shotgun (WGS) entry which is preliminary data.</text>
</comment>
<sequence length="82" mass="9106">MSSSNALVKCIHQSHSEHPLIIALHHFIKSWNYLQSNNKIAKSSENCKAGCNESCKPGKRGSITYRSQYFSLPLAAVSDLTQ</sequence>
<protein>
    <submittedName>
        <fullName evidence="1">Uncharacterized protein</fullName>
    </submittedName>
</protein>
<organism evidence="1 2">
    <name type="scientific">Klebsiella quasipneumoniae</name>
    <dbReference type="NCBI Taxonomy" id="1463165"/>
    <lineage>
        <taxon>Bacteria</taxon>
        <taxon>Pseudomonadati</taxon>
        <taxon>Pseudomonadota</taxon>
        <taxon>Gammaproteobacteria</taxon>
        <taxon>Enterobacterales</taxon>
        <taxon>Enterobacteriaceae</taxon>
        <taxon>Klebsiella/Raoultella group</taxon>
        <taxon>Klebsiella</taxon>
        <taxon>Klebsiella pneumoniae complex</taxon>
    </lineage>
</organism>
<dbReference type="AlphaFoldDB" id="A0A2A5MCM8"/>
<name>A0A2A5MCM8_9ENTR</name>
<evidence type="ECO:0000313" key="2">
    <source>
        <dbReference type="Proteomes" id="UP000217648"/>
    </source>
</evidence>
<accession>A0A2A5MCM8</accession>
<dbReference type="Proteomes" id="UP000217648">
    <property type="component" value="Unassembled WGS sequence"/>
</dbReference>
<dbReference type="EMBL" id="NXHG01000028">
    <property type="protein sequence ID" value="PCM58671.1"/>
    <property type="molecule type" value="Genomic_DNA"/>
</dbReference>
<proteinExistence type="predicted"/>